<protein>
    <recommendedName>
        <fullName evidence="4">4 TMS phage holin, superfamily IV</fullName>
    </recommendedName>
</protein>
<evidence type="ECO:0008006" key="4">
    <source>
        <dbReference type="Google" id="ProtNLM"/>
    </source>
</evidence>
<feature type="transmembrane region" description="Helical" evidence="1">
    <location>
        <begin position="64"/>
        <end position="86"/>
    </location>
</feature>
<comment type="caution">
    <text evidence="2">The sequence shown here is derived from an EMBL/GenBank/DDBJ whole genome shotgun (WGS) entry which is preliminary data.</text>
</comment>
<evidence type="ECO:0000256" key="1">
    <source>
        <dbReference type="SAM" id="Phobius"/>
    </source>
</evidence>
<name>A0A919Q307_9MICO</name>
<keyword evidence="1" id="KW-1133">Transmembrane helix</keyword>
<evidence type="ECO:0000313" key="2">
    <source>
        <dbReference type="EMBL" id="GIG53373.1"/>
    </source>
</evidence>
<sequence>MVRFFWNLLVTVVAAAVGLLLTALILGDDDFEMNADGFLVALIIFVVAQAILSPFILKMSVRYASALTGGVALVSTFVALLLANIFSSGLEIKTALGWLLGTLLVWLLSALAGWILPAVFLKNKLDDRKGR</sequence>
<dbReference type="AlphaFoldDB" id="A0A919Q307"/>
<evidence type="ECO:0000313" key="3">
    <source>
        <dbReference type="Proteomes" id="UP000652354"/>
    </source>
</evidence>
<proteinExistence type="predicted"/>
<keyword evidence="1" id="KW-0472">Membrane</keyword>
<dbReference type="EMBL" id="BONR01000001">
    <property type="protein sequence ID" value="GIG53373.1"/>
    <property type="molecule type" value="Genomic_DNA"/>
</dbReference>
<dbReference type="Proteomes" id="UP000652354">
    <property type="component" value="Unassembled WGS sequence"/>
</dbReference>
<gene>
    <name evidence="2" type="ORF">Dac01nite_01250</name>
</gene>
<feature type="transmembrane region" description="Helical" evidence="1">
    <location>
        <begin position="37"/>
        <end position="57"/>
    </location>
</feature>
<accession>A0A919Q307</accession>
<keyword evidence="3" id="KW-1185">Reference proteome</keyword>
<organism evidence="2 3">
    <name type="scientific">Demequina activiva</name>
    <dbReference type="NCBI Taxonomy" id="1582364"/>
    <lineage>
        <taxon>Bacteria</taxon>
        <taxon>Bacillati</taxon>
        <taxon>Actinomycetota</taxon>
        <taxon>Actinomycetes</taxon>
        <taxon>Micrococcales</taxon>
        <taxon>Demequinaceae</taxon>
        <taxon>Demequina</taxon>
    </lineage>
</organism>
<reference evidence="2" key="1">
    <citation type="submission" date="2021-01" db="EMBL/GenBank/DDBJ databases">
        <title>Whole genome shotgun sequence of Demequina activiva NBRC 110675.</title>
        <authorList>
            <person name="Komaki H."/>
            <person name="Tamura T."/>
        </authorList>
    </citation>
    <scope>NUCLEOTIDE SEQUENCE</scope>
    <source>
        <strain evidence="2">NBRC 110675</strain>
    </source>
</reference>
<dbReference type="RefSeq" id="WP_203652849.1">
    <property type="nucleotide sequence ID" value="NZ_BONR01000001.1"/>
</dbReference>
<feature type="transmembrane region" description="Helical" evidence="1">
    <location>
        <begin position="98"/>
        <end position="121"/>
    </location>
</feature>
<keyword evidence="1" id="KW-0812">Transmembrane</keyword>